<sequence>MPAAAIGLALAGCGQKAAADGKQSGHLGAARTVAWAIGTTGSDFVTEISLGIADAAEMLGWRFNRILNAAASPDAHISAIRQAVTSRADVIITVDWYQAVVDEIAKGMKQGARFALVNSANNPDTLAPLKVPFVGQDPRTTGKLMGERIAEALKAKGVTSGSVLVGNPFPGSLNVEERIAGVGEGLASAGGGLKLVAFPDNAAQDSAASVGLYKAKITGTGDVVAHAVAGSEMSAIPLSKALAELGSRPGQVIVGGWASSLKVLNLVKEGAMSFALDENLYYQGFFATLLAWSELERQIPAIDLSSGHVWVTPDSVDGMIESYNNRMKRAAAYGLS</sequence>
<dbReference type="OrthoDB" id="7605095at2"/>
<dbReference type="STRING" id="1123269.NX02_16065"/>
<evidence type="ECO:0000256" key="1">
    <source>
        <dbReference type="ARBA" id="ARBA00004418"/>
    </source>
</evidence>
<dbReference type="Gene3D" id="3.40.50.2300">
    <property type="match status" value="2"/>
</dbReference>
<dbReference type="PANTHER" id="PTHR30036:SF7">
    <property type="entry name" value="ABC TRANSPORTER PERIPLASMIC-BINDING PROTEIN YPHF"/>
    <property type="match status" value="1"/>
</dbReference>
<reference evidence="4 5" key="1">
    <citation type="submission" date="2013-07" db="EMBL/GenBank/DDBJ databases">
        <title>Completed genome of Sphingomonas sanxanigenens NX02.</title>
        <authorList>
            <person name="Ma T."/>
            <person name="Huang H."/>
            <person name="Wu M."/>
            <person name="Li X."/>
            <person name="Li G."/>
        </authorList>
    </citation>
    <scope>NUCLEOTIDE SEQUENCE [LARGE SCALE GENOMIC DNA]</scope>
    <source>
        <strain evidence="4 5">NX02</strain>
    </source>
</reference>
<dbReference type="Pfam" id="PF13407">
    <property type="entry name" value="Peripla_BP_4"/>
    <property type="match status" value="1"/>
</dbReference>
<evidence type="ECO:0000313" key="5">
    <source>
        <dbReference type="Proteomes" id="UP000018851"/>
    </source>
</evidence>
<comment type="subcellular location">
    <subcellularLocation>
        <location evidence="1">Periplasm</location>
    </subcellularLocation>
</comment>
<dbReference type="eggNOG" id="COG1879">
    <property type="taxonomic scope" value="Bacteria"/>
</dbReference>
<dbReference type="RefSeq" id="WP_025293091.1">
    <property type="nucleotide sequence ID" value="NZ_CP006644.1"/>
</dbReference>
<dbReference type="InterPro" id="IPR025997">
    <property type="entry name" value="SBP_2_dom"/>
</dbReference>
<proteinExistence type="inferred from homology"/>
<protein>
    <recommendedName>
        <fullName evidence="3">Periplasmic binding protein domain-containing protein</fullName>
    </recommendedName>
</protein>
<dbReference type="InterPro" id="IPR050555">
    <property type="entry name" value="Bact_Solute-Bind_Prot2"/>
</dbReference>
<dbReference type="GO" id="GO:0030246">
    <property type="term" value="F:carbohydrate binding"/>
    <property type="evidence" value="ECO:0007669"/>
    <property type="project" value="TreeGrafter"/>
</dbReference>
<evidence type="ECO:0000256" key="2">
    <source>
        <dbReference type="ARBA" id="ARBA00007639"/>
    </source>
</evidence>
<evidence type="ECO:0000259" key="3">
    <source>
        <dbReference type="Pfam" id="PF13407"/>
    </source>
</evidence>
<dbReference type="EMBL" id="CP006644">
    <property type="protein sequence ID" value="AHE54893.1"/>
    <property type="molecule type" value="Genomic_DNA"/>
</dbReference>
<dbReference type="PATRIC" id="fig|1123269.5.peg.3143"/>
<feature type="domain" description="Periplasmic binding protein" evidence="3">
    <location>
        <begin position="34"/>
        <end position="295"/>
    </location>
</feature>
<dbReference type="SUPFAM" id="SSF53822">
    <property type="entry name" value="Periplasmic binding protein-like I"/>
    <property type="match status" value="1"/>
</dbReference>
<dbReference type="InterPro" id="IPR028082">
    <property type="entry name" value="Peripla_BP_I"/>
</dbReference>
<dbReference type="GO" id="GO:0030288">
    <property type="term" value="C:outer membrane-bounded periplasmic space"/>
    <property type="evidence" value="ECO:0007669"/>
    <property type="project" value="TreeGrafter"/>
</dbReference>
<dbReference type="KEGG" id="ssan:NX02_16065"/>
<evidence type="ECO:0000313" key="4">
    <source>
        <dbReference type="EMBL" id="AHE54893.1"/>
    </source>
</evidence>
<comment type="similarity">
    <text evidence="2">Belongs to the bacterial solute-binding protein 2 family.</text>
</comment>
<gene>
    <name evidence="4" type="ORF">NX02_16065</name>
</gene>
<dbReference type="HOGENOM" id="CLU_826123_0_0_5"/>
<accession>W0AF17</accession>
<organism evidence="4 5">
    <name type="scientific">Sphingomonas sanxanigenens DSM 19645 = NX02</name>
    <dbReference type="NCBI Taxonomy" id="1123269"/>
    <lineage>
        <taxon>Bacteria</taxon>
        <taxon>Pseudomonadati</taxon>
        <taxon>Pseudomonadota</taxon>
        <taxon>Alphaproteobacteria</taxon>
        <taxon>Sphingomonadales</taxon>
        <taxon>Sphingomonadaceae</taxon>
        <taxon>Sphingomonas</taxon>
    </lineage>
</organism>
<dbReference type="PANTHER" id="PTHR30036">
    <property type="entry name" value="D-XYLOSE-BINDING PERIPLASMIC PROTEIN"/>
    <property type="match status" value="1"/>
</dbReference>
<name>W0AF17_9SPHN</name>
<dbReference type="AlphaFoldDB" id="W0AF17"/>
<dbReference type="Proteomes" id="UP000018851">
    <property type="component" value="Chromosome"/>
</dbReference>
<keyword evidence="5" id="KW-1185">Reference proteome</keyword>